<dbReference type="PROSITE" id="PS51257">
    <property type="entry name" value="PROKAR_LIPOPROTEIN"/>
    <property type="match status" value="1"/>
</dbReference>
<dbReference type="InterPro" id="IPR010131">
    <property type="entry name" value="MdtP/NodT-like"/>
</dbReference>
<dbReference type="GO" id="GO:0005886">
    <property type="term" value="C:plasma membrane"/>
    <property type="evidence" value="ECO:0007669"/>
    <property type="project" value="UniProtKB-SubCell"/>
</dbReference>
<comment type="subcellular location">
    <subcellularLocation>
        <location evidence="2">Cell membrane</location>
        <topology evidence="2">Lipid-anchor</topology>
    </subcellularLocation>
</comment>
<accession>A0A512NJJ2</accession>
<evidence type="ECO:0000313" key="4">
    <source>
        <dbReference type="Proteomes" id="UP000321058"/>
    </source>
</evidence>
<reference evidence="3 4" key="1">
    <citation type="submission" date="2019-07" db="EMBL/GenBank/DDBJ databases">
        <title>Whole genome shotgun sequence of Reyranella soli NBRC 108950.</title>
        <authorList>
            <person name="Hosoyama A."/>
            <person name="Uohara A."/>
            <person name="Ohji S."/>
            <person name="Ichikawa N."/>
        </authorList>
    </citation>
    <scope>NUCLEOTIDE SEQUENCE [LARGE SCALE GENOMIC DNA]</scope>
    <source>
        <strain evidence="3 4">NBRC 108950</strain>
    </source>
</reference>
<dbReference type="PANTHER" id="PTHR30203">
    <property type="entry name" value="OUTER MEMBRANE CATION EFFLUX PROTEIN"/>
    <property type="match status" value="1"/>
</dbReference>
<evidence type="ECO:0000256" key="1">
    <source>
        <dbReference type="ARBA" id="ARBA00007613"/>
    </source>
</evidence>
<name>A0A512NJJ2_9HYPH</name>
<dbReference type="Gene3D" id="1.20.1600.10">
    <property type="entry name" value="Outer membrane efflux proteins (OEP)"/>
    <property type="match status" value="1"/>
</dbReference>
<keyword evidence="2" id="KW-0449">Lipoprotein</keyword>
<dbReference type="Gene3D" id="2.20.200.10">
    <property type="entry name" value="Outer membrane efflux proteins (OEP)"/>
    <property type="match status" value="1"/>
</dbReference>
<dbReference type="Pfam" id="PF02321">
    <property type="entry name" value="OEP"/>
    <property type="match status" value="2"/>
</dbReference>
<dbReference type="Proteomes" id="UP000321058">
    <property type="component" value="Unassembled WGS sequence"/>
</dbReference>
<keyword evidence="4" id="KW-1185">Reference proteome</keyword>
<proteinExistence type="inferred from homology"/>
<keyword evidence="2" id="KW-0564">Palmitate</keyword>
<dbReference type="PANTHER" id="PTHR30203:SF33">
    <property type="entry name" value="BLR4455 PROTEIN"/>
    <property type="match status" value="1"/>
</dbReference>
<comment type="caution">
    <text evidence="3">The sequence shown here is derived from an EMBL/GenBank/DDBJ whole genome shotgun (WGS) entry which is preliminary data.</text>
</comment>
<keyword evidence="2" id="KW-1134">Transmembrane beta strand</keyword>
<sequence>MSPRYVLAFASVLAAGGCMVGPDYKRPPPADPPSLAFKETTGPVVGAAANFQPAMPRDAIDRGPWWSMYDDQTLDRLAAMIDISNQTLMQAEAAYRQARALVRQDSSGLYPTVTGNAGYTQSGSGSGGGRSTAGGVIAGSGSAGQFTAGPSLNWEIDLWGRIRRQVESDSAAAQASAADLANARLSAQANMAINYFSMRISEQRIRVFQESVAAFTRSAEIVQNQLDAGIVSRVDLAQAQTQLEQTRAQLVAENINRATFEHAVAVLAGKAPAELSVAPGPVPPEIPTIEPGIPSTLLERRPDIAAAERQMAAANAQIGVAIAAYYPNISLASTVTMVGSSLNALLTLSNAVWSVGPQLAATLIDGGALKAQVEGARARYDSQVALYRQTILVAFQQVEDALVQQRVLEQQERVQRAAVAAARLAERLSLNQYQLGTVPYTTVVQTQTAALSAEQTLLTIRLSRLTTSANLVLALGGGWRDTDLPAPYPVGGINQTPQPPMPTPQSLEPEKPWWRFWSRS</sequence>
<keyword evidence="2" id="KW-0472">Membrane</keyword>
<evidence type="ECO:0000313" key="3">
    <source>
        <dbReference type="EMBL" id="GEP59119.1"/>
    </source>
</evidence>
<comment type="similarity">
    <text evidence="1 2">Belongs to the outer membrane factor (OMF) (TC 1.B.17) family.</text>
</comment>
<evidence type="ECO:0000256" key="2">
    <source>
        <dbReference type="RuleBase" id="RU362097"/>
    </source>
</evidence>
<dbReference type="NCBIfam" id="TIGR01845">
    <property type="entry name" value="outer_NodT"/>
    <property type="match status" value="1"/>
</dbReference>
<dbReference type="InterPro" id="IPR003423">
    <property type="entry name" value="OMP_efflux"/>
</dbReference>
<protein>
    <recommendedName>
        <fullName evidence="5">RND transporter</fullName>
    </recommendedName>
</protein>
<dbReference type="GO" id="GO:0015562">
    <property type="term" value="F:efflux transmembrane transporter activity"/>
    <property type="evidence" value="ECO:0007669"/>
    <property type="project" value="InterPro"/>
</dbReference>
<dbReference type="SUPFAM" id="SSF56954">
    <property type="entry name" value="Outer membrane efflux proteins (OEP)"/>
    <property type="match status" value="1"/>
</dbReference>
<gene>
    <name evidence="3" type="ORF">RSO01_62850</name>
</gene>
<dbReference type="AlphaFoldDB" id="A0A512NJJ2"/>
<dbReference type="EMBL" id="BKAJ01000119">
    <property type="protein sequence ID" value="GEP59119.1"/>
    <property type="molecule type" value="Genomic_DNA"/>
</dbReference>
<keyword evidence="2" id="KW-0812">Transmembrane</keyword>
<evidence type="ECO:0008006" key="5">
    <source>
        <dbReference type="Google" id="ProtNLM"/>
    </source>
</evidence>
<organism evidence="3 4">
    <name type="scientific">Reyranella soli</name>
    <dbReference type="NCBI Taxonomy" id="1230389"/>
    <lineage>
        <taxon>Bacteria</taxon>
        <taxon>Pseudomonadati</taxon>
        <taxon>Pseudomonadota</taxon>
        <taxon>Alphaproteobacteria</taxon>
        <taxon>Hyphomicrobiales</taxon>
        <taxon>Reyranellaceae</taxon>
        <taxon>Reyranella</taxon>
    </lineage>
</organism>